<gene>
    <name evidence="6" type="ORF">ACFSPV_22875</name>
</gene>
<dbReference type="PANTHER" id="PTHR30349:SF41">
    <property type="entry name" value="INTEGRASE_RECOMBINASE PROTEIN MJ0367-RELATED"/>
    <property type="match status" value="1"/>
</dbReference>
<dbReference type="Gene3D" id="1.10.443.10">
    <property type="entry name" value="Intergrase catalytic core"/>
    <property type="match status" value="1"/>
</dbReference>
<dbReference type="PROSITE" id="PS51898">
    <property type="entry name" value="TYR_RECOMBINASE"/>
    <property type="match status" value="1"/>
</dbReference>
<dbReference type="Pfam" id="PF00589">
    <property type="entry name" value="Phage_integrase"/>
    <property type="match status" value="1"/>
</dbReference>
<keyword evidence="3" id="KW-0238">DNA-binding</keyword>
<dbReference type="CDD" id="cd00397">
    <property type="entry name" value="DNA_BRE_C"/>
    <property type="match status" value="1"/>
</dbReference>
<comment type="similarity">
    <text evidence="1">Belongs to the 'phage' integrase family.</text>
</comment>
<dbReference type="PANTHER" id="PTHR30349">
    <property type="entry name" value="PHAGE INTEGRASE-RELATED"/>
    <property type="match status" value="1"/>
</dbReference>
<protein>
    <submittedName>
        <fullName evidence="6">Tyrosine-type recombinase/integrase</fullName>
    </submittedName>
</protein>
<evidence type="ECO:0000256" key="2">
    <source>
        <dbReference type="ARBA" id="ARBA00022908"/>
    </source>
</evidence>
<name>A0ABW5EUG7_9BURK</name>
<accession>A0ABW5EUG7</accession>
<dbReference type="Gene3D" id="1.10.150.130">
    <property type="match status" value="1"/>
</dbReference>
<evidence type="ECO:0000256" key="3">
    <source>
        <dbReference type="ARBA" id="ARBA00023125"/>
    </source>
</evidence>
<feature type="domain" description="Tyr recombinase" evidence="5">
    <location>
        <begin position="128"/>
        <end position="334"/>
    </location>
</feature>
<keyword evidence="7" id="KW-1185">Reference proteome</keyword>
<keyword evidence="4" id="KW-0233">DNA recombination</keyword>
<reference evidence="7" key="1">
    <citation type="journal article" date="2019" name="Int. J. Syst. Evol. Microbiol.">
        <title>The Global Catalogue of Microorganisms (GCM) 10K type strain sequencing project: providing services to taxonomists for standard genome sequencing and annotation.</title>
        <authorList>
            <consortium name="The Broad Institute Genomics Platform"/>
            <consortium name="The Broad Institute Genome Sequencing Center for Infectious Disease"/>
            <person name="Wu L."/>
            <person name="Ma J."/>
        </authorList>
    </citation>
    <scope>NUCLEOTIDE SEQUENCE [LARGE SCALE GENOMIC DNA]</scope>
    <source>
        <strain evidence="7">CCUG 62793</strain>
    </source>
</reference>
<comment type="caution">
    <text evidence="6">The sequence shown here is derived from an EMBL/GenBank/DDBJ whole genome shotgun (WGS) entry which is preliminary data.</text>
</comment>
<evidence type="ECO:0000256" key="1">
    <source>
        <dbReference type="ARBA" id="ARBA00008857"/>
    </source>
</evidence>
<dbReference type="SUPFAM" id="SSF56349">
    <property type="entry name" value="DNA breaking-rejoining enzymes"/>
    <property type="match status" value="1"/>
</dbReference>
<evidence type="ECO:0000313" key="6">
    <source>
        <dbReference type="EMBL" id="MFD2321543.1"/>
    </source>
</evidence>
<dbReference type="InterPro" id="IPR010998">
    <property type="entry name" value="Integrase_recombinase_N"/>
</dbReference>
<organism evidence="6 7">
    <name type="scientific">Delftia deserti</name>
    <dbReference type="NCBI Taxonomy" id="1651218"/>
    <lineage>
        <taxon>Bacteria</taxon>
        <taxon>Pseudomonadati</taxon>
        <taxon>Pseudomonadota</taxon>
        <taxon>Betaproteobacteria</taxon>
        <taxon>Burkholderiales</taxon>
        <taxon>Comamonadaceae</taxon>
        <taxon>Delftia</taxon>
    </lineage>
</organism>
<dbReference type="InterPro" id="IPR002104">
    <property type="entry name" value="Integrase_catalytic"/>
</dbReference>
<evidence type="ECO:0000313" key="7">
    <source>
        <dbReference type="Proteomes" id="UP001597287"/>
    </source>
</evidence>
<sequence length="378" mass="43311">MEQHTFFDDLERVVELPTAFAKSKAGRLAPESRPLYARRIRELCQYLEHHAVYGQVRVDVAIGQLSLFVIEDFYRDLEQLGLGSSTVRGYEITVREFCKWLASSHAGYTHKQNLYEGQTFLTKKPSTRLPSLTDVKKVIKLLSAMNFEEHRLLGHFMYDTGLRISEVPRVMKSDIPDPMLYPRDTMYFPLFVSGSKGRGGQFKPRATIITRAMLSRIHKYHNSKQYLMHYRKHARRSPNKHSDDFPAFLNTEGNPINKDAIETFIRDAAIRADLKVSGHMLRHGTAYSVLRSEHGKTMVDNLIVAQKILGHADLSTTEIYTRVPAAALVRSSVGAANDPVIFRFEEAQVIFDDTYMPSHAHRRKRRGIGDPHVKNPYH</sequence>
<dbReference type="InterPro" id="IPR011010">
    <property type="entry name" value="DNA_brk_join_enz"/>
</dbReference>
<proteinExistence type="inferred from homology"/>
<keyword evidence="2" id="KW-0229">DNA integration</keyword>
<evidence type="ECO:0000256" key="4">
    <source>
        <dbReference type="ARBA" id="ARBA00023172"/>
    </source>
</evidence>
<dbReference type="EMBL" id="JBHUIG010000028">
    <property type="protein sequence ID" value="MFD2321543.1"/>
    <property type="molecule type" value="Genomic_DNA"/>
</dbReference>
<dbReference type="InterPro" id="IPR050090">
    <property type="entry name" value="Tyrosine_recombinase_XerCD"/>
</dbReference>
<dbReference type="InterPro" id="IPR013762">
    <property type="entry name" value="Integrase-like_cat_sf"/>
</dbReference>
<evidence type="ECO:0000259" key="5">
    <source>
        <dbReference type="PROSITE" id="PS51898"/>
    </source>
</evidence>
<dbReference type="RefSeq" id="WP_380109180.1">
    <property type="nucleotide sequence ID" value="NZ_JBHSIH010000001.1"/>
</dbReference>
<dbReference type="Proteomes" id="UP001597287">
    <property type="component" value="Unassembled WGS sequence"/>
</dbReference>